<dbReference type="EMBL" id="JAUKPO010000051">
    <property type="protein sequence ID" value="MDO1451282.1"/>
    <property type="molecule type" value="Genomic_DNA"/>
</dbReference>
<dbReference type="RefSeq" id="WP_302042081.1">
    <property type="nucleotide sequence ID" value="NZ_JAUKPO010000051.1"/>
</dbReference>
<proteinExistence type="predicted"/>
<sequence>MERKLAILVADLAGYTALTEAHGSFSAAQIVDKYLQIVNNSLTGSSRLVERVGDEVVIVAETALDLVETALRMHQLAKEEDNFLAIHAGMHIGDLLERNGSIFGTAINLASRIASFSKGGQILCSASIIKEVAEVSSIEFTFLGEISFKNLRTKVELFKIKAESHLLPPHIDPVCRMLVLPNQAIHCQHEGKMYYFCSGECQTLFTSSPKDFASAHEDETVDS</sequence>
<keyword evidence="3" id="KW-1185">Reference proteome</keyword>
<protein>
    <submittedName>
        <fullName evidence="2">YHS domain-containing protein</fullName>
    </submittedName>
</protein>
<dbReference type="InterPro" id="IPR011017">
    <property type="entry name" value="TRASH_dom"/>
</dbReference>
<dbReference type="InterPro" id="IPR007029">
    <property type="entry name" value="YHS_dom"/>
</dbReference>
<dbReference type="CDD" id="cd07302">
    <property type="entry name" value="CHD"/>
    <property type="match status" value="1"/>
</dbReference>
<dbReference type="InterPro" id="IPR001054">
    <property type="entry name" value="A/G_cyclase"/>
</dbReference>
<dbReference type="Proteomes" id="UP001168528">
    <property type="component" value="Unassembled WGS sequence"/>
</dbReference>
<evidence type="ECO:0000313" key="2">
    <source>
        <dbReference type="EMBL" id="MDO1451282.1"/>
    </source>
</evidence>
<feature type="domain" description="Guanylate cyclase" evidence="1">
    <location>
        <begin position="6"/>
        <end position="114"/>
    </location>
</feature>
<name>A0ABT8RGP7_9BACT</name>
<dbReference type="Gene3D" id="3.30.70.1230">
    <property type="entry name" value="Nucleotide cyclase"/>
    <property type="match status" value="1"/>
</dbReference>
<reference evidence="2" key="1">
    <citation type="submission" date="2023-07" db="EMBL/GenBank/DDBJ databases">
        <title>The genome sequence of Rhodocytophaga aerolata KACC 12507.</title>
        <authorList>
            <person name="Zhang X."/>
        </authorList>
    </citation>
    <scope>NUCLEOTIDE SEQUENCE</scope>
    <source>
        <strain evidence="2">KACC 12507</strain>
    </source>
</reference>
<evidence type="ECO:0000313" key="3">
    <source>
        <dbReference type="Proteomes" id="UP001168528"/>
    </source>
</evidence>
<dbReference type="InterPro" id="IPR029787">
    <property type="entry name" value="Nucleotide_cyclase"/>
</dbReference>
<dbReference type="SMART" id="SM00746">
    <property type="entry name" value="TRASH"/>
    <property type="match status" value="1"/>
</dbReference>
<accession>A0ABT8RGP7</accession>
<comment type="caution">
    <text evidence="2">The sequence shown here is derived from an EMBL/GenBank/DDBJ whole genome shotgun (WGS) entry which is preliminary data.</text>
</comment>
<organism evidence="2 3">
    <name type="scientific">Rhodocytophaga aerolata</name>
    <dbReference type="NCBI Taxonomy" id="455078"/>
    <lineage>
        <taxon>Bacteria</taxon>
        <taxon>Pseudomonadati</taxon>
        <taxon>Bacteroidota</taxon>
        <taxon>Cytophagia</taxon>
        <taxon>Cytophagales</taxon>
        <taxon>Rhodocytophagaceae</taxon>
        <taxon>Rhodocytophaga</taxon>
    </lineage>
</organism>
<dbReference type="SUPFAM" id="SSF55073">
    <property type="entry name" value="Nucleotide cyclase"/>
    <property type="match status" value="1"/>
</dbReference>
<dbReference type="Pfam" id="PF04945">
    <property type="entry name" value="YHS"/>
    <property type="match status" value="1"/>
</dbReference>
<dbReference type="PROSITE" id="PS50125">
    <property type="entry name" value="GUANYLATE_CYCLASE_2"/>
    <property type="match status" value="1"/>
</dbReference>
<evidence type="ECO:0000259" key="1">
    <source>
        <dbReference type="PROSITE" id="PS50125"/>
    </source>
</evidence>
<gene>
    <name evidence="2" type="ORF">Q0590_33720</name>
</gene>
<dbReference type="Pfam" id="PF00211">
    <property type="entry name" value="Guanylate_cyc"/>
    <property type="match status" value="1"/>
</dbReference>